<dbReference type="GO" id="GO:0006334">
    <property type="term" value="P:nucleosome assembly"/>
    <property type="evidence" value="ECO:0007669"/>
    <property type="project" value="InterPro"/>
</dbReference>
<dbReference type="EMBL" id="JAKOGI010002755">
    <property type="protein sequence ID" value="KAJ8421376.1"/>
    <property type="molecule type" value="Genomic_DNA"/>
</dbReference>
<feature type="domain" description="H15" evidence="19">
    <location>
        <begin position="65"/>
        <end position="134"/>
    </location>
</feature>
<dbReference type="GO" id="GO:0000786">
    <property type="term" value="C:nucleosome"/>
    <property type="evidence" value="ECO:0007669"/>
    <property type="project" value="InterPro"/>
</dbReference>
<keyword evidence="14" id="KW-0238">DNA-binding</keyword>
<dbReference type="SUPFAM" id="SSF52540">
    <property type="entry name" value="P-loop containing nucleoside triphosphate hydrolases"/>
    <property type="match status" value="1"/>
</dbReference>
<dbReference type="SUPFAM" id="SSF46785">
    <property type="entry name" value="Winged helix' DNA-binding domain"/>
    <property type="match status" value="1"/>
</dbReference>
<feature type="compositionally biased region" description="Basic residues" evidence="18">
    <location>
        <begin position="216"/>
        <end position="226"/>
    </location>
</feature>
<dbReference type="PROSITE" id="PS51504">
    <property type="entry name" value="H15"/>
    <property type="match status" value="1"/>
</dbReference>
<dbReference type="GO" id="GO:0005634">
    <property type="term" value="C:nucleus"/>
    <property type="evidence" value="ECO:0007669"/>
    <property type="project" value="UniProtKB-SubCell"/>
</dbReference>
<feature type="region of interest" description="Disordered" evidence="18">
    <location>
        <begin position="129"/>
        <end position="313"/>
    </location>
</feature>
<sequence>MAATEEPIVATEVADAPAADAAPAEEKPAAEENPGGDNPSSIEAKPKKAKAKKPSAPRKSRNPPTHPPYFEMIKEAITTLKERNGSSQYAIQKFIEEKHKQLPPNFRKLLLANLKKFVTSGKLVKVKGSYKLPPSRLPAPKAEPAPTKKSKPAAAAKAKPKAAAAKSKAAAAKPKAAAAKPKAIAAKPKAATAKPKAAAAAAKPKAKAAAAAKPKGATKSKAKPAAKPKEAAAPAKTRSAGTKRKALSDVKSKEKPAKVAKTTAKSTPSKKAAPAAKAAPKKAAPAKKASVKSLKPKSVKSPAKRAMPKRGKKRMWRTEEEILKNIQLNYASRIIEFAFMGYGFGIVAPYHRKRNQVVAVVYLVDACGKQRFADSKKELDALLSDDAPARVQFLILGDKIDIPYTALEEELYYHRSSSNSYMDKGRLQGTAS</sequence>
<dbReference type="FunFam" id="1.10.10.10:FF:000521">
    <property type="entry name" value="Histone H1"/>
    <property type="match status" value="1"/>
</dbReference>
<dbReference type="Pfam" id="PF00538">
    <property type="entry name" value="Linker_histone"/>
    <property type="match status" value="1"/>
</dbReference>
<dbReference type="InterPro" id="IPR006687">
    <property type="entry name" value="Small_GTPase_SAR1"/>
</dbReference>
<dbReference type="GO" id="GO:0003924">
    <property type="term" value="F:GTPase activity"/>
    <property type="evidence" value="ECO:0007669"/>
    <property type="project" value="InterPro"/>
</dbReference>
<dbReference type="Proteomes" id="UP001153076">
    <property type="component" value="Unassembled WGS sequence"/>
</dbReference>
<evidence type="ECO:0000256" key="8">
    <source>
        <dbReference type="ARBA" id="ARBA00022454"/>
    </source>
</evidence>
<dbReference type="InterPro" id="IPR036388">
    <property type="entry name" value="WH-like_DNA-bd_sf"/>
</dbReference>
<feature type="compositionally biased region" description="Low complexity" evidence="18">
    <location>
        <begin position="227"/>
        <end position="236"/>
    </location>
</feature>
<evidence type="ECO:0000256" key="15">
    <source>
        <dbReference type="ARBA" id="ARBA00023134"/>
    </source>
</evidence>
<dbReference type="Gene3D" id="3.40.50.300">
    <property type="entry name" value="P-loop containing nucleotide triphosphate hydrolases"/>
    <property type="match status" value="1"/>
</dbReference>
<dbReference type="PRINTS" id="PR00624">
    <property type="entry name" value="HISTONEH5"/>
</dbReference>
<keyword evidence="7" id="KW-0813">Transport</keyword>
<dbReference type="SMART" id="SM00526">
    <property type="entry name" value="H15"/>
    <property type="match status" value="1"/>
</dbReference>
<dbReference type="GO" id="GO:0005783">
    <property type="term" value="C:endoplasmic reticulum"/>
    <property type="evidence" value="ECO:0007669"/>
    <property type="project" value="UniProtKB-SubCell"/>
</dbReference>
<dbReference type="GO" id="GO:0005525">
    <property type="term" value="F:GTP binding"/>
    <property type="evidence" value="ECO:0007669"/>
    <property type="project" value="UniProtKB-KW"/>
</dbReference>
<keyword evidence="16" id="KW-0539">Nucleus</keyword>
<evidence type="ECO:0000313" key="21">
    <source>
        <dbReference type="Proteomes" id="UP001153076"/>
    </source>
</evidence>
<evidence type="ECO:0000256" key="12">
    <source>
        <dbReference type="ARBA" id="ARBA00022927"/>
    </source>
</evidence>
<dbReference type="GO" id="GO:0005794">
    <property type="term" value="C:Golgi apparatus"/>
    <property type="evidence" value="ECO:0007669"/>
    <property type="project" value="UniProtKB-SubCell"/>
</dbReference>
<evidence type="ECO:0000256" key="18">
    <source>
        <dbReference type="SAM" id="MobiDB-lite"/>
    </source>
</evidence>
<evidence type="ECO:0000313" key="20">
    <source>
        <dbReference type="EMBL" id="KAJ8421376.1"/>
    </source>
</evidence>
<feature type="compositionally biased region" description="Low complexity" evidence="18">
    <location>
        <begin position="9"/>
        <end position="22"/>
    </location>
</feature>
<feature type="region of interest" description="Disordered" evidence="18">
    <location>
        <begin position="1"/>
        <end position="72"/>
    </location>
</feature>
<dbReference type="InterPro" id="IPR006689">
    <property type="entry name" value="Small_GTPase_ARF/SAR"/>
</dbReference>
<dbReference type="GO" id="GO:0006886">
    <property type="term" value="P:intracellular protein transport"/>
    <property type="evidence" value="ECO:0007669"/>
    <property type="project" value="InterPro"/>
</dbReference>
<evidence type="ECO:0000256" key="9">
    <source>
        <dbReference type="ARBA" id="ARBA00022741"/>
    </source>
</evidence>
<evidence type="ECO:0000256" key="14">
    <source>
        <dbReference type="ARBA" id="ARBA00023125"/>
    </source>
</evidence>
<evidence type="ECO:0000256" key="11">
    <source>
        <dbReference type="ARBA" id="ARBA00022892"/>
    </source>
</evidence>
<comment type="similarity">
    <text evidence="6">Belongs to the small GTPase superfamily. SAR1 family.</text>
</comment>
<name>A0A9Q1GIL5_9CARY</name>
<dbReference type="CDD" id="cd00073">
    <property type="entry name" value="H15"/>
    <property type="match status" value="1"/>
</dbReference>
<dbReference type="AlphaFoldDB" id="A0A9Q1GIL5"/>
<evidence type="ECO:0000256" key="13">
    <source>
        <dbReference type="ARBA" id="ARBA00023034"/>
    </source>
</evidence>
<evidence type="ECO:0000256" key="3">
    <source>
        <dbReference type="ARBA" id="ARBA00004240"/>
    </source>
</evidence>
<feature type="compositionally biased region" description="Basic and acidic residues" evidence="18">
    <location>
        <begin position="246"/>
        <end position="257"/>
    </location>
</feature>
<evidence type="ECO:0000259" key="19">
    <source>
        <dbReference type="PROSITE" id="PS51504"/>
    </source>
</evidence>
<feature type="compositionally biased region" description="Basic residues" evidence="18">
    <location>
        <begin position="294"/>
        <end position="313"/>
    </location>
</feature>
<dbReference type="Pfam" id="PF00025">
    <property type="entry name" value="Arf"/>
    <property type="match status" value="1"/>
</dbReference>
<keyword evidence="11" id="KW-0931">ER-Golgi transport</keyword>
<gene>
    <name evidence="20" type="ORF">Cgig2_028734</name>
</gene>
<comment type="subcellular location">
    <subcellularLocation>
        <location evidence="4">Chromosome</location>
    </subcellularLocation>
    <subcellularLocation>
        <location evidence="3">Endoplasmic reticulum</location>
    </subcellularLocation>
    <subcellularLocation>
        <location evidence="5">Golgi apparatus</location>
    </subcellularLocation>
    <subcellularLocation>
        <location evidence="2">Nucleus</location>
    </subcellularLocation>
</comment>
<feature type="compositionally biased region" description="Low complexity" evidence="18">
    <location>
        <begin position="259"/>
        <end position="293"/>
    </location>
</feature>
<feature type="compositionally biased region" description="Basic residues" evidence="18">
    <location>
        <begin position="47"/>
        <end position="61"/>
    </location>
</feature>
<keyword evidence="12" id="KW-0653">Protein transport</keyword>
<dbReference type="InterPro" id="IPR005818">
    <property type="entry name" value="Histone_H1/H5_H15"/>
</dbReference>
<keyword evidence="10" id="KW-0256">Endoplasmic reticulum</keyword>
<keyword evidence="15" id="KW-0342">GTP-binding</keyword>
<dbReference type="GO" id="GO:0030527">
    <property type="term" value="F:structural constituent of chromatin"/>
    <property type="evidence" value="ECO:0007669"/>
    <property type="project" value="InterPro"/>
</dbReference>
<feature type="binding site" evidence="17">
    <location>
        <position position="399"/>
    </location>
    <ligand>
        <name>GTP</name>
        <dbReference type="ChEBI" id="CHEBI:37565"/>
    </ligand>
</feature>
<organism evidence="20 21">
    <name type="scientific">Carnegiea gigantea</name>
    <dbReference type="NCBI Taxonomy" id="171969"/>
    <lineage>
        <taxon>Eukaryota</taxon>
        <taxon>Viridiplantae</taxon>
        <taxon>Streptophyta</taxon>
        <taxon>Embryophyta</taxon>
        <taxon>Tracheophyta</taxon>
        <taxon>Spermatophyta</taxon>
        <taxon>Magnoliopsida</taxon>
        <taxon>eudicotyledons</taxon>
        <taxon>Gunneridae</taxon>
        <taxon>Pentapetalae</taxon>
        <taxon>Caryophyllales</taxon>
        <taxon>Cactineae</taxon>
        <taxon>Cactaceae</taxon>
        <taxon>Cactoideae</taxon>
        <taxon>Echinocereeae</taxon>
        <taxon>Carnegiea</taxon>
    </lineage>
</organism>
<dbReference type="GO" id="GO:0016192">
    <property type="term" value="P:vesicle-mediated transport"/>
    <property type="evidence" value="ECO:0007669"/>
    <property type="project" value="UniProtKB-KW"/>
</dbReference>
<evidence type="ECO:0000256" key="16">
    <source>
        <dbReference type="ARBA" id="ARBA00023242"/>
    </source>
</evidence>
<keyword evidence="9 17" id="KW-0547">Nucleotide-binding</keyword>
<comment type="function">
    <text evidence="1">Histones H1 are necessary for the condensation of nucleosome chains into higher-order structures.</text>
</comment>
<dbReference type="PANTHER" id="PTHR45684">
    <property type="entry name" value="RE74312P"/>
    <property type="match status" value="1"/>
</dbReference>
<evidence type="ECO:0000256" key="6">
    <source>
        <dbReference type="ARBA" id="ARBA00007507"/>
    </source>
</evidence>
<keyword evidence="8" id="KW-0158">Chromosome</keyword>
<evidence type="ECO:0000256" key="1">
    <source>
        <dbReference type="ARBA" id="ARBA00002809"/>
    </source>
</evidence>
<evidence type="ECO:0000256" key="17">
    <source>
        <dbReference type="PIRSR" id="PIRSR606687-2"/>
    </source>
</evidence>
<dbReference type="InterPro" id="IPR027417">
    <property type="entry name" value="P-loop_NTPase"/>
</dbReference>
<evidence type="ECO:0000256" key="2">
    <source>
        <dbReference type="ARBA" id="ARBA00004123"/>
    </source>
</evidence>
<dbReference type="Gene3D" id="1.10.10.10">
    <property type="entry name" value="Winged helix-like DNA-binding domain superfamily/Winged helix DNA-binding domain"/>
    <property type="match status" value="1"/>
</dbReference>
<proteinExistence type="inferred from homology"/>
<dbReference type="OrthoDB" id="1110759at2759"/>
<dbReference type="InterPro" id="IPR036390">
    <property type="entry name" value="WH_DNA-bd_sf"/>
</dbReference>
<dbReference type="GO" id="GO:0003677">
    <property type="term" value="F:DNA binding"/>
    <property type="evidence" value="ECO:0007669"/>
    <property type="project" value="UniProtKB-KW"/>
</dbReference>
<reference evidence="20" key="1">
    <citation type="submission" date="2022-04" db="EMBL/GenBank/DDBJ databases">
        <title>Carnegiea gigantea Genome sequencing and assembly v2.</title>
        <authorList>
            <person name="Copetti D."/>
            <person name="Sanderson M.J."/>
            <person name="Burquez A."/>
            <person name="Wojciechowski M.F."/>
        </authorList>
    </citation>
    <scope>NUCLEOTIDE SEQUENCE</scope>
    <source>
        <strain evidence="20">SGP5-SGP5p</strain>
        <tissue evidence="20">Aerial part</tissue>
    </source>
</reference>
<accession>A0A9Q1GIL5</accession>
<comment type="caution">
    <text evidence="20">The sequence shown here is derived from an EMBL/GenBank/DDBJ whole genome shotgun (WGS) entry which is preliminary data.</text>
</comment>
<evidence type="ECO:0000256" key="5">
    <source>
        <dbReference type="ARBA" id="ARBA00004555"/>
    </source>
</evidence>
<evidence type="ECO:0000256" key="10">
    <source>
        <dbReference type="ARBA" id="ARBA00022824"/>
    </source>
</evidence>
<keyword evidence="21" id="KW-1185">Reference proteome</keyword>
<feature type="compositionally biased region" description="Low complexity" evidence="18">
    <location>
        <begin position="144"/>
        <end position="215"/>
    </location>
</feature>
<dbReference type="InterPro" id="IPR005819">
    <property type="entry name" value="H1/H5"/>
</dbReference>
<keyword evidence="13" id="KW-0333">Golgi apparatus</keyword>
<evidence type="ECO:0000256" key="4">
    <source>
        <dbReference type="ARBA" id="ARBA00004286"/>
    </source>
</evidence>
<evidence type="ECO:0000256" key="7">
    <source>
        <dbReference type="ARBA" id="ARBA00022448"/>
    </source>
</evidence>
<protein>
    <recommendedName>
        <fullName evidence="19">H15 domain-containing protein</fullName>
    </recommendedName>
</protein>
<feature type="binding site" evidence="17">
    <location>
        <position position="401"/>
    </location>
    <ligand>
        <name>GTP</name>
        <dbReference type="ChEBI" id="CHEBI:37565"/>
    </ligand>
</feature>